<feature type="compositionally biased region" description="Polar residues" evidence="2">
    <location>
        <begin position="107"/>
        <end position="121"/>
    </location>
</feature>
<reference evidence="4" key="2">
    <citation type="submission" date="2019-10" db="EMBL/GenBank/DDBJ databases">
        <authorList>
            <consortium name="NCBI Genome Project"/>
        </authorList>
    </citation>
    <scope>NUCLEOTIDE SEQUENCE</scope>
    <source>
        <strain evidence="4">NI907</strain>
    </source>
</reference>
<feature type="compositionally biased region" description="Polar residues" evidence="2">
    <location>
        <begin position="12"/>
        <end position="48"/>
    </location>
</feature>
<feature type="region of interest" description="Disordered" evidence="2">
    <location>
        <begin position="411"/>
        <end position="439"/>
    </location>
</feature>
<evidence type="ECO:0000256" key="1">
    <source>
        <dbReference type="SAM" id="Coils"/>
    </source>
</evidence>
<feature type="compositionally biased region" description="Polar residues" evidence="2">
    <location>
        <begin position="141"/>
        <end position="156"/>
    </location>
</feature>
<keyword evidence="3" id="KW-1185">Reference proteome</keyword>
<feature type="compositionally biased region" description="Low complexity" evidence="2">
    <location>
        <begin position="49"/>
        <end position="60"/>
    </location>
</feature>
<feature type="compositionally biased region" description="Basic and acidic residues" evidence="2">
    <location>
        <begin position="414"/>
        <end position="439"/>
    </location>
</feature>
<protein>
    <submittedName>
        <fullName evidence="4">Uncharacterized protein</fullName>
    </submittedName>
</protein>
<dbReference type="Proteomes" id="UP000515153">
    <property type="component" value="Unplaced"/>
</dbReference>
<feature type="compositionally biased region" description="Polar residues" evidence="2">
    <location>
        <begin position="1182"/>
        <end position="1200"/>
    </location>
</feature>
<feature type="compositionally biased region" description="Basic and acidic residues" evidence="2">
    <location>
        <begin position="296"/>
        <end position="309"/>
    </location>
</feature>
<feature type="compositionally biased region" description="Polar residues" evidence="2">
    <location>
        <begin position="626"/>
        <end position="635"/>
    </location>
</feature>
<dbReference type="GeneID" id="41962250"/>
<feature type="region of interest" description="Disordered" evidence="2">
    <location>
        <begin position="272"/>
        <end position="343"/>
    </location>
</feature>
<reference evidence="4" key="1">
    <citation type="journal article" date="2019" name="Mol. Biol. Evol.">
        <title>Blast fungal genomes show frequent chromosomal changes, gene gains and losses, and effector gene turnover.</title>
        <authorList>
            <person name="Gomez Luciano L.B."/>
            <person name="Jason Tsai I."/>
            <person name="Chuma I."/>
            <person name="Tosa Y."/>
            <person name="Chen Y.H."/>
            <person name="Li J.Y."/>
            <person name="Li M.Y."/>
            <person name="Jade Lu M.Y."/>
            <person name="Nakayashiki H."/>
            <person name="Li W.H."/>
        </authorList>
    </citation>
    <scope>NUCLEOTIDE SEQUENCE</scope>
    <source>
        <strain evidence="4">NI907</strain>
    </source>
</reference>
<feature type="region of interest" description="Disordered" evidence="2">
    <location>
        <begin position="1294"/>
        <end position="1321"/>
    </location>
</feature>
<feature type="region of interest" description="Disordered" evidence="2">
    <location>
        <begin position="1387"/>
        <end position="1410"/>
    </location>
</feature>
<gene>
    <name evidence="4" type="ORF">PgNI_07327</name>
</gene>
<reference evidence="4" key="3">
    <citation type="submission" date="2025-08" db="UniProtKB">
        <authorList>
            <consortium name="RefSeq"/>
        </authorList>
    </citation>
    <scope>IDENTIFICATION</scope>
    <source>
        <strain evidence="4">NI907</strain>
    </source>
</reference>
<feature type="compositionally biased region" description="Acidic residues" evidence="2">
    <location>
        <begin position="1388"/>
        <end position="1397"/>
    </location>
</feature>
<feature type="region of interest" description="Disordered" evidence="2">
    <location>
        <begin position="1"/>
        <end position="183"/>
    </location>
</feature>
<evidence type="ECO:0000313" key="3">
    <source>
        <dbReference type="Proteomes" id="UP000515153"/>
    </source>
</evidence>
<keyword evidence="1" id="KW-0175">Coiled coil</keyword>
<proteinExistence type="predicted"/>
<sequence length="1410" mass="158628">MSQHASLEKAASPTSDLSQDPVDSSKPPTSSLDVQKSQYPSETPSALETSVKTTAKSSASDPKTSESSTKRHRINFSRPIPIMVAPKTTVTRYSVKEPSPPMKRASPDTQYQDYTHRTASSYPYAPIWDGHQRSKRPKTEASMTGSASSDSTLTPPANSPVEYEYQLRSSNPEQQPSSMRANGMAGYPPPLPSAMAAHQLERFSGTTNPDQELLQPSNAPFWNTYSSNQAFGLLSPAQQQLSARAYEKMPANAPTTRQRAPVMPNRQEFTFMPPVSTDAPEWPSYYSDSLPPTREQTTHESLRSTERRNQQPYRAPAKPIHKTPETHGTWEKSPYGIPYGPERREGRIRTPEWYRQQGYYVDEDEDEAPPAKNPNFGGLPRDIDLVAREDRKRKAVDPLYRAPSLEQSLSMLTLEERRETERKEKEEEAERLRQQREKKFQEEQAGSRWVAVKAERKRRREFLKLVEQYERECPYISASQPGTALPVWSHSSTTSERKNGNMRELGGNWTIIEAGDDPFVSKDPKGDSNINIITTTPTPKGQKSKNLQNNQHQAPKEAKDVCRDREDTLALYRRQKEAWAKEDRAAAAEVKVHWQPLTTDRAIWEQKKQLEMWNRRKQERDDSENAPPNTKSDASSGVREQGSGSLDLLAQKTRVRFANLATKTHEQSKSAADEMVDGAMDMQIGEKQLPSDAWRLDHEPKTPATKPPPPRIILKVGGVKRQRETEESPIVVEPETGDVVASEDDIAEQQMLLDMHKNRHEESKKSPQTSVQPDTKENNIPTENDDGWPLIRCRTGHKEEAYSSGSNSPLGSVNFRANSASTESSIDSCVGTPRVRALLMPDLETKIQETSSVETDSPSTNQVKGQINSSQGWFWTPEKWLSGQSIPEGVHDPISEGFADEWTPIGAPASDARAAVLIAKAAWSTHMAGKAKQIPDREKGSAEQAEVIHREHRKSQTEFMLSPAACLTEEEYCKIWAEWARLTRIKLSRATHGRRLPEDEGLCEGMLEAFLEMMKRASVGASVSHGEALKKEYHRFNAAIVSTMNNDQVMQDSSVSTFGELDVSPQYQSQGSEPDRHTIFNGQTSDLAHTLATTELAPHAKPEDIDSDDLFTYRHHRVHQLKAEHDPPPRAQLVKKSVERGSLQKLDRKNREYYTTLMGLVQEERTAQVHPQANRDTDGTDRATSSGLSETGNQAGSNDIQKQCEAPTLNQPAVGPDRPSLGVPVNVSLAQARAIEFFRLQMEEQEDKEGWIKIQAGLIAMMQKSEETRRELEKSTKRLNEARAQFREHWGDEISTDKDPYQEGDGLERAGRRNDTTSTTTGMWWDTNAARQKAQADLRYLERRQEASWASTLPSPEVDAEDYRMRRDLGRIKRLLNQLNIARLKLDDPEECEDSSDGDTTLTVSAFGGR</sequence>
<feature type="compositionally biased region" description="Basic and acidic residues" evidence="2">
    <location>
        <begin position="1294"/>
        <end position="1315"/>
    </location>
</feature>
<name>A0A6P8B2H2_PYRGI</name>
<feature type="region of interest" description="Disordered" evidence="2">
    <location>
        <begin position="534"/>
        <end position="561"/>
    </location>
</feature>
<evidence type="ECO:0000256" key="2">
    <source>
        <dbReference type="SAM" id="MobiDB-lite"/>
    </source>
</evidence>
<feature type="compositionally biased region" description="Polar residues" evidence="2">
    <location>
        <begin position="766"/>
        <end position="782"/>
    </location>
</feature>
<feature type="region of interest" description="Disordered" evidence="2">
    <location>
        <begin position="1164"/>
        <end position="1200"/>
    </location>
</feature>
<accession>A0A6P8B2H2</accession>
<dbReference type="RefSeq" id="XP_030981383.1">
    <property type="nucleotide sequence ID" value="XM_031127341.1"/>
</dbReference>
<evidence type="ECO:0000313" key="4">
    <source>
        <dbReference type="RefSeq" id="XP_030981383.1"/>
    </source>
</evidence>
<feature type="compositionally biased region" description="Polar residues" evidence="2">
    <location>
        <begin position="544"/>
        <end position="553"/>
    </location>
</feature>
<feature type="region of interest" description="Disordered" evidence="2">
    <location>
        <begin position="758"/>
        <end position="790"/>
    </location>
</feature>
<feature type="compositionally biased region" description="Basic and acidic residues" evidence="2">
    <location>
        <begin position="1164"/>
        <end position="1181"/>
    </location>
</feature>
<feature type="region of interest" description="Disordered" evidence="2">
    <location>
        <begin position="362"/>
        <end position="381"/>
    </location>
</feature>
<organism evidence="3 4">
    <name type="scientific">Pyricularia grisea</name>
    <name type="common">Crabgrass-specific blast fungus</name>
    <name type="synonym">Magnaporthe grisea</name>
    <dbReference type="NCBI Taxonomy" id="148305"/>
    <lineage>
        <taxon>Eukaryota</taxon>
        <taxon>Fungi</taxon>
        <taxon>Dikarya</taxon>
        <taxon>Ascomycota</taxon>
        <taxon>Pezizomycotina</taxon>
        <taxon>Sordariomycetes</taxon>
        <taxon>Sordariomycetidae</taxon>
        <taxon>Magnaporthales</taxon>
        <taxon>Pyriculariaceae</taxon>
        <taxon>Pyricularia</taxon>
    </lineage>
</organism>
<feature type="coiled-coil region" evidence="1">
    <location>
        <begin position="1262"/>
        <end position="1289"/>
    </location>
</feature>
<dbReference type="KEGG" id="pgri:PgNI_07327"/>
<feature type="region of interest" description="Disordered" evidence="2">
    <location>
        <begin position="613"/>
        <end position="644"/>
    </location>
</feature>
<feature type="compositionally biased region" description="Polar residues" evidence="2">
    <location>
        <begin position="167"/>
        <end position="180"/>
    </location>
</feature>